<dbReference type="OrthoDB" id="10195770at2759"/>
<name>A0A8B7YKX8_ACAPL</name>
<dbReference type="AlphaFoldDB" id="A0A8B7YKX8"/>
<sequence length="157" mass="16396">MGARLFVLFFVFMAAQRAGAIKCYLCASFQIAGVSYPNDGNADCANFPPSTYKANVTCDTLIGPSTLCATIAGTLKGPVPIDDGTLRACAPGTLTEPQCFMGEDATKVIKQHFALPQGSTFDGSVCLCKGDYCNGVSAVRPLAAVIALVLATKQFLV</sequence>
<dbReference type="InterPro" id="IPR050975">
    <property type="entry name" value="Sleep_regulator"/>
</dbReference>
<dbReference type="OMA" id="HKADCAN"/>
<dbReference type="Pfam" id="PF17064">
    <property type="entry name" value="QVR"/>
    <property type="match status" value="1"/>
</dbReference>
<dbReference type="GeneID" id="110980573"/>
<keyword evidence="1 3" id="KW-0732">Signal</keyword>
<gene>
    <name evidence="5" type="primary">LOC110980573</name>
</gene>
<keyword evidence="2" id="KW-0325">Glycoprotein</keyword>
<dbReference type="InterPro" id="IPR031424">
    <property type="entry name" value="QVR-like"/>
</dbReference>
<feature type="signal peptide" evidence="3">
    <location>
        <begin position="1"/>
        <end position="20"/>
    </location>
</feature>
<dbReference type="GO" id="GO:0032222">
    <property type="term" value="P:regulation of synaptic transmission, cholinergic"/>
    <property type="evidence" value="ECO:0007669"/>
    <property type="project" value="InterPro"/>
</dbReference>
<keyword evidence="4" id="KW-1185">Reference proteome</keyword>
<dbReference type="RefSeq" id="XP_022093085.1">
    <property type="nucleotide sequence ID" value="XM_022237393.1"/>
</dbReference>
<evidence type="ECO:0000256" key="1">
    <source>
        <dbReference type="ARBA" id="ARBA00022729"/>
    </source>
</evidence>
<dbReference type="PANTHER" id="PTHR33562">
    <property type="entry name" value="ATILLA, ISOFORM B-RELATED-RELATED"/>
    <property type="match status" value="1"/>
</dbReference>
<evidence type="ECO:0000256" key="3">
    <source>
        <dbReference type="SAM" id="SignalP"/>
    </source>
</evidence>
<feature type="chain" id="PRO_5034538177" evidence="3">
    <location>
        <begin position="21"/>
        <end position="157"/>
    </location>
</feature>
<protein>
    <submittedName>
        <fullName evidence="5">Uncharacterized protein LOC110980573</fullName>
    </submittedName>
</protein>
<accession>A0A8B7YKX8</accession>
<dbReference type="KEGG" id="aplc:110980573"/>
<dbReference type="Proteomes" id="UP000694845">
    <property type="component" value="Unplaced"/>
</dbReference>
<evidence type="ECO:0000313" key="5">
    <source>
        <dbReference type="RefSeq" id="XP_022093085.1"/>
    </source>
</evidence>
<dbReference type="GO" id="GO:0030431">
    <property type="term" value="P:sleep"/>
    <property type="evidence" value="ECO:0007669"/>
    <property type="project" value="InterPro"/>
</dbReference>
<organism evidence="4 5">
    <name type="scientific">Acanthaster planci</name>
    <name type="common">Crown-of-thorns starfish</name>
    <dbReference type="NCBI Taxonomy" id="133434"/>
    <lineage>
        <taxon>Eukaryota</taxon>
        <taxon>Metazoa</taxon>
        <taxon>Echinodermata</taxon>
        <taxon>Eleutherozoa</taxon>
        <taxon>Asterozoa</taxon>
        <taxon>Asteroidea</taxon>
        <taxon>Valvatacea</taxon>
        <taxon>Valvatida</taxon>
        <taxon>Acanthasteridae</taxon>
        <taxon>Acanthaster</taxon>
    </lineage>
</organism>
<reference evidence="5" key="1">
    <citation type="submission" date="2025-08" db="UniProtKB">
        <authorList>
            <consortium name="RefSeq"/>
        </authorList>
    </citation>
    <scope>IDENTIFICATION</scope>
</reference>
<proteinExistence type="predicted"/>
<evidence type="ECO:0000313" key="4">
    <source>
        <dbReference type="Proteomes" id="UP000694845"/>
    </source>
</evidence>
<evidence type="ECO:0000256" key="2">
    <source>
        <dbReference type="ARBA" id="ARBA00023180"/>
    </source>
</evidence>